<feature type="domain" description="TIR" evidence="16">
    <location>
        <begin position="888"/>
        <end position="1031"/>
    </location>
</feature>
<protein>
    <submittedName>
        <fullName evidence="18">Toll-like receptor 13</fullName>
    </submittedName>
</protein>
<comment type="subcellular location">
    <subcellularLocation>
        <location evidence="1">Membrane</location>
        <topology evidence="1">Single-pass type I membrane protein</topology>
    </subcellularLocation>
</comment>
<reference evidence="18" key="1">
    <citation type="submission" date="2025-08" db="UniProtKB">
        <authorList>
            <consortium name="RefSeq"/>
        </authorList>
    </citation>
    <scope>IDENTIFICATION</scope>
</reference>
<evidence type="ECO:0000256" key="6">
    <source>
        <dbReference type="ARBA" id="ARBA00022729"/>
    </source>
</evidence>
<feature type="signal peptide" evidence="15">
    <location>
        <begin position="1"/>
        <end position="19"/>
    </location>
</feature>
<proteinExistence type="inferred from homology"/>
<organism evidence="17 18">
    <name type="scientific">Clupea harengus</name>
    <name type="common">Atlantic herring</name>
    <dbReference type="NCBI Taxonomy" id="7950"/>
    <lineage>
        <taxon>Eukaryota</taxon>
        <taxon>Metazoa</taxon>
        <taxon>Chordata</taxon>
        <taxon>Craniata</taxon>
        <taxon>Vertebrata</taxon>
        <taxon>Euteleostomi</taxon>
        <taxon>Actinopterygii</taxon>
        <taxon>Neopterygii</taxon>
        <taxon>Teleostei</taxon>
        <taxon>Clupei</taxon>
        <taxon>Clupeiformes</taxon>
        <taxon>Clupeoidei</taxon>
        <taxon>Clupeidae</taxon>
        <taxon>Clupea</taxon>
    </lineage>
</organism>
<dbReference type="RefSeq" id="XP_031438388.1">
    <property type="nucleotide sequence ID" value="XM_031582528.1"/>
</dbReference>
<keyword evidence="13" id="KW-0395">Inflammatory response</keyword>
<dbReference type="Proteomes" id="UP000515152">
    <property type="component" value="Chromosome 16"/>
</dbReference>
<name>A0A6P8GH25_CLUHA</name>
<dbReference type="PROSITE" id="PS50104">
    <property type="entry name" value="TIR"/>
    <property type="match status" value="1"/>
</dbReference>
<dbReference type="InterPro" id="IPR035897">
    <property type="entry name" value="Toll_tir_struct_dom_sf"/>
</dbReference>
<evidence type="ECO:0000256" key="5">
    <source>
        <dbReference type="ARBA" id="ARBA00022692"/>
    </source>
</evidence>
<evidence type="ECO:0000313" key="17">
    <source>
        <dbReference type="Proteomes" id="UP000515152"/>
    </source>
</evidence>
<evidence type="ECO:0000256" key="11">
    <source>
        <dbReference type="ARBA" id="ARBA00023170"/>
    </source>
</evidence>
<dbReference type="FunFam" id="3.40.50.10140:FF:000001">
    <property type="entry name" value="Toll-like receptor 2"/>
    <property type="match status" value="1"/>
</dbReference>
<dbReference type="PANTHER" id="PTHR24365:SF522">
    <property type="entry name" value="LOW QUALITY PROTEIN: TOLL-LIKE RECEPTOR 13-RELATED"/>
    <property type="match status" value="1"/>
</dbReference>
<dbReference type="InterPro" id="IPR001611">
    <property type="entry name" value="Leu-rich_rpt"/>
</dbReference>
<dbReference type="InterPro" id="IPR032675">
    <property type="entry name" value="LRR_dom_sf"/>
</dbReference>
<keyword evidence="9 14" id="KW-1133">Transmembrane helix</keyword>
<keyword evidence="11" id="KW-0675">Receptor</keyword>
<evidence type="ECO:0000256" key="14">
    <source>
        <dbReference type="SAM" id="Phobius"/>
    </source>
</evidence>
<dbReference type="InterPro" id="IPR026906">
    <property type="entry name" value="LRR_5"/>
</dbReference>
<dbReference type="OrthoDB" id="1421090at2759"/>
<keyword evidence="5 14" id="KW-0812">Transmembrane</keyword>
<feature type="chain" id="PRO_5028439084" evidence="15">
    <location>
        <begin position="20"/>
        <end position="1037"/>
    </location>
</feature>
<dbReference type="SMART" id="SM00369">
    <property type="entry name" value="LRR_TYP"/>
    <property type="match status" value="6"/>
</dbReference>
<evidence type="ECO:0000256" key="3">
    <source>
        <dbReference type="ARBA" id="ARBA00022588"/>
    </source>
</evidence>
<evidence type="ECO:0000256" key="8">
    <source>
        <dbReference type="ARBA" id="ARBA00022859"/>
    </source>
</evidence>
<dbReference type="GO" id="GO:0005886">
    <property type="term" value="C:plasma membrane"/>
    <property type="evidence" value="ECO:0007669"/>
    <property type="project" value="TreeGrafter"/>
</dbReference>
<dbReference type="Pfam" id="PF01582">
    <property type="entry name" value="TIR"/>
    <property type="match status" value="1"/>
</dbReference>
<gene>
    <name evidence="18" type="primary">LOC116224027</name>
</gene>
<dbReference type="PANTHER" id="PTHR24365">
    <property type="entry name" value="TOLL-LIKE RECEPTOR"/>
    <property type="match status" value="1"/>
</dbReference>
<sequence length="1037" mass="119558">MAFFYYFLVLAVDVFCVFARMSTKCLVLEEASPYPLFSIQEGLCPRSHLTAACLNVSDLALELSTVPRAINVLCVWVGHGSTLQPNVLTKFQSLRSMYIYGCLSAILPETFRGLSNLHLLSMACPERCNASVPSKVFNDLHILEELKLQNYTLSEMAEDVFDGLSHMKRLDVKGNDDFSELLCKLSYFSASLEYLSIEIDAESLTSPNCTYGPSKFLSLRDVRFSFPHIKKIERNAFRYFDQISFLNMPMNDVLQTQLLHSGIQQLDQMQFSLKEINIKSMCEIVFAFSVTHISLHFDTSQEYSESLWEKCYKLEEITLEAGNLTNIDLSFISTLKNVRIFSCKTNGQANNRKEDRSLVSLCKTHVFLSSLRDFRYSTGQDLTLRTNQFVCLSHLENLDLSGKYMQLEDFAFEGLYNMRYLWLQADILPEMKARYLASRQGLRNLTDLHLNIDGNLTIEDFAFKGLTWLHTLQVQAHLFVIKPELFSGLVNVERLYLLSCYIQTIEDFTFTNLSQLRHMELGGNMISAITTNTFFGLQNLESLIIENNPLRHFEASSFAHFPSLRVLHLGNLMFSNSEHSGMQVLNLSLIFGGFPHQLSNLTITSAVRPMTLVIADDSAPDEGLSLSLSGQKIVLWGCEKRFLKSVTELDVTAEFFLCAPDYTVAISHFTSVVFLSFGQWHVSTVQNFSGLNRLVHLRRLDLEQVNFVDQPEMSLMFHNLTQLESLSLTHCWLDSLEGDLSLDMTSLKYFSLVQKTEISLTTDFFEHLVSLKFAFIFNTQLRCTCDDAWFLRWARNQQQAEVFMFSYENEPLSCISEGGLQDLDSYDQAHCSLDVGFVFFISTSCFLLLFMLVVLLHQLARDYLLALYYITHGWLNEALRHQNTRGRYLYDAFVSYSGRDERWVMEELLPNLEQRGPPFLRLCLHSRDFQLGKDIVENITDSLYRSRRTLCLVSRHFLRSNWCSLEMRLGTYRLQVEHRDVLILVFLEKIPSNLLSAHHRLARLVKTRTYIDWPQHPAQQEAFWDRLWNKLVTDKVL</sequence>
<dbReference type="GO" id="GO:0006954">
    <property type="term" value="P:inflammatory response"/>
    <property type="evidence" value="ECO:0007669"/>
    <property type="project" value="UniProtKB-KW"/>
</dbReference>
<evidence type="ECO:0000256" key="10">
    <source>
        <dbReference type="ARBA" id="ARBA00023136"/>
    </source>
</evidence>
<dbReference type="GeneID" id="116224027"/>
<keyword evidence="8" id="KW-0391">Immunity</keyword>
<evidence type="ECO:0000313" key="18">
    <source>
        <dbReference type="RefSeq" id="XP_031438388.1"/>
    </source>
</evidence>
<keyword evidence="7" id="KW-0677">Repeat</keyword>
<evidence type="ECO:0000256" key="2">
    <source>
        <dbReference type="ARBA" id="ARBA00009634"/>
    </source>
</evidence>
<keyword evidence="4" id="KW-0433">Leucine-rich repeat</keyword>
<keyword evidence="17" id="KW-1185">Reference proteome</keyword>
<comment type="similarity">
    <text evidence="2">Belongs to the Toll-like receptor family.</text>
</comment>
<dbReference type="GO" id="GO:0038023">
    <property type="term" value="F:signaling receptor activity"/>
    <property type="evidence" value="ECO:0007669"/>
    <property type="project" value="TreeGrafter"/>
</dbReference>
<dbReference type="Pfam" id="PF13306">
    <property type="entry name" value="LRR_5"/>
    <property type="match status" value="1"/>
</dbReference>
<evidence type="ECO:0000256" key="4">
    <source>
        <dbReference type="ARBA" id="ARBA00022614"/>
    </source>
</evidence>
<keyword evidence="12" id="KW-0325">Glycoprotein</keyword>
<dbReference type="SUPFAM" id="SSF52058">
    <property type="entry name" value="L domain-like"/>
    <property type="match status" value="2"/>
</dbReference>
<dbReference type="GO" id="GO:0045087">
    <property type="term" value="P:innate immune response"/>
    <property type="evidence" value="ECO:0007669"/>
    <property type="project" value="UniProtKB-KW"/>
</dbReference>
<keyword evidence="3" id="KW-0399">Innate immunity</keyword>
<dbReference type="AlphaFoldDB" id="A0A6P8GH25"/>
<dbReference type="SMART" id="SM00255">
    <property type="entry name" value="TIR"/>
    <property type="match status" value="1"/>
</dbReference>
<evidence type="ECO:0000256" key="12">
    <source>
        <dbReference type="ARBA" id="ARBA00023180"/>
    </source>
</evidence>
<dbReference type="Gene3D" id="3.80.10.10">
    <property type="entry name" value="Ribonuclease Inhibitor"/>
    <property type="match status" value="4"/>
</dbReference>
<evidence type="ECO:0000256" key="15">
    <source>
        <dbReference type="SAM" id="SignalP"/>
    </source>
</evidence>
<dbReference type="InterPro" id="IPR003591">
    <property type="entry name" value="Leu-rich_rpt_typical-subtyp"/>
</dbReference>
<feature type="transmembrane region" description="Helical" evidence="14">
    <location>
        <begin position="835"/>
        <end position="856"/>
    </location>
</feature>
<dbReference type="Gene3D" id="3.40.50.10140">
    <property type="entry name" value="Toll/interleukin-1 receptor homology (TIR) domain"/>
    <property type="match status" value="1"/>
</dbReference>
<dbReference type="KEGG" id="char:116224027"/>
<dbReference type="Pfam" id="PF13855">
    <property type="entry name" value="LRR_8"/>
    <property type="match status" value="1"/>
</dbReference>
<evidence type="ECO:0000256" key="9">
    <source>
        <dbReference type="ARBA" id="ARBA00022989"/>
    </source>
</evidence>
<evidence type="ECO:0000256" key="13">
    <source>
        <dbReference type="ARBA" id="ARBA00023198"/>
    </source>
</evidence>
<dbReference type="SUPFAM" id="SSF52200">
    <property type="entry name" value="Toll/Interleukin receptor TIR domain"/>
    <property type="match status" value="1"/>
</dbReference>
<dbReference type="GO" id="GO:0002224">
    <property type="term" value="P:toll-like receptor signaling pathway"/>
    <property type="evidence" value="ECO:0007669"/>
    <property type="project" value="TreeGrafter"/>
</dbReference>
<accession>A0A6P8GH25</accession>
<evidence type="ECO:0000259" key="16">
    <source>
        <dbReference type="PROSITE" id="PS50104"/>
    </source>
</evidence>
<dbReference type="InterPro" id="IPR000157">
    <property type="entry name" value="TIR_dom"/>
</dbReference>
<evidence type="ECO:0000256" key="1">
    <source>
        <dbReference type="ARBA" id="ARBA00004479"/>
    </source>
</evidence>
<evidence type="ECO:0000256" key="7">
    <source>
        <dbReference type="ARBA" id="ARBA00022737"/>
    </source>
</evidence>
<keyword evidence="10 14" id="KW-0472">Membrane</keyword>
<keyword evidence="6 15" id="KW-0732">Signal</keyword>